<dbReference type="EMBL" id="CP071793">
    <property type="protein sequence ID" value="QTD51846.1"/>
    <property type="molecule type" value="Genomic_DNA"/>
</dbReference>
<organism evidence="6 7">
    <name type="scientific">Sulfidibacter corallicola</name>
    <dbReference type="NCBI Taxonomy" id="2818388"/>
    <lineage>
        <taxon>Bacteria</taxon>
        <taxon>Pseudomonadati</taxon>
        <taxon>Acidobacteriota</taxon>
        <taxon>Holophagae</taxon>
        <taxon>Acanthopleuribacterales</taxon>
        <taxon>Acanthopleuribacteraceae</taxon>
        <taxon>Sulfidibacter</taxon>
    </lineage>
</organism>
<dbReference type="GO" id="GO:0009279">
    <property type="term" value="C:cell outer membrane"/>
    <property type="evidence" value="ECO:0007669"/>
    <property type="project" value="UniProtKB-SubCell"/>
</dbReference>
<evidence type="ECO:0000256" key="2">
    <source>
        <dbReference type="ARBA" id="ARBA00023136"/>
    </source>
</evidence>
<dbReference type="PROSITE" id="PS51123">
    <property type="entry name" value="OMPA_2"/>
    <property type="match status" value="1"/>
</dbReference>
<evidence type="ECO:0000256" key="3">
    <source>
        <dbReference type="ARBA" id="ARBA00023237"/>
    </source>
</evidence>
<dbReference type="InterPro" id="IPR006665">
    <property type="entry name" value="OmpA-like"/>
</dbReference>
<dbReference type="SUPFAM" id="SSF103088">
    <property type="entry name" value="OmpA-like"/>
    <property type="match status" value="1"/>
</dbReference>
<dbReference type="PRINTS" id="PR01021">
    <property type="entry name" value="OMPADOMAIN"/>
</dbReference>
<dbReference type="Proteomes" id="UP000663929">
    <property type="component" value="Chromosome"/>
</dbReference>
<feature type="domain" description="OmpA-like" evidence="5">
    <location>
        <begin position="388"/>
        <end position="510"/>
    </location>
</feature>
<dbReference type="RefSeq" id="WP_237381965.1">
    <property type="nucleotide sequence ID" value="NZ_CP071793.1"/>
</dbReference>
<accession>A0A8A4TPE9</accession>
<evidence type="ECO:0000313" key="6">
    <source>
        <dbReference type="EMBL" id="QTD51846.1"/>
    </source>
</evidence>
<evidence type="ECO:0000313" key="7">
    <source>
        <dbReference type="Proteomes" id="UP000663929"/>
    </source>
</evidence>
<dbReference type="CDD" id="cd07185">
    <property type="entry name" value="OmpA_C-like"/>
    <property type="match status" value="1"/>
</dbReference>
<dbReference type="SUPFAM" id="SSF53850">
    <property type="entry name" value="Periplasmic binding protein-like II"/>
    <property type="match status" value="1"/>
</dbReference>
<proteinExistence type="predicted"/>
<keyword evidence="7" id="KW-1185">Reference proteome</keyword>
<protein>
    <submittedName>
        <fullName evidence="6">OmpA family protein</fullName>
    </submittedName>
</protein>
<dbReference type="PANTHER" id="PTHR30329:SF21">
    <property type="entry name" value="LIPOPROTEIN YIAD-RELATED"/>
    <property type="match status" value="1"/>
</dbReference>
<evidence type="ECO:0000256" key="1">
    <source>
        <dbReference type="ARBA" id="ARBA00004442"/>
    </source>
</evidence>
<dbReference type="Gene3D" id="3.40.190.10">
    <property type="entry name" value="Periplasmic binding protein-like II"/>
    <property type="match status" value="1"/>
</dbReference>
<keyword evidence="3" id="KW-0998">Cell outer membrane</keyword>
<sequence>MKKSTIGFVLLLLVGGAAIFAWKYVDELLARQTSVRVSRSLRIGGDNYLGYWFINSPEMRKQSVQKDFSVEFHDDGGAYGERLAKFAAGEYDCIVLPVNTYLEQGRQHDYPGVVVAAISESKGADGIVARADRLDGDKINALDDPGLNVVYTADSPSSFLLDLTIADFDLARLRDSDGWRQRAGSSEEVLERARKGDGDVFVLWEPDLSKALALDGMNYLWGSDDFSGYIVDVFVFHRDVLRRDRKLVHDFLATYFQTQAVYANDRERMVAEMARSAGLKKPVVAEMIPKIDWLDLRENCSDQFGIAGDRADAQSTEGLVNTIIACTDVLLRTKQLDRDPLEGNPYQITNRSFLEELARDDVLASRAATARPPKSGYAALDAEAWSELRVVGTFRLEPITFQSWNNLLAEEGKARVDRIAATLTNNYPQYRIIIRGHTGPGGDEAENRKLSLERAQVVRQYLLAVHGMDANRLLAQGIGSSQPLPRKANESQRAWRYRLPRVEFVAVEGNVL</sequence>
<dbReference type="KEGG" id="scor:J3U87_05190"/>
<gene>
    <name evidence="6" type="ORF">J3U87_05190</name>
</gene>
<evidence type="ECO:0000256" key="4">
    <source>
        <dbReference type="PROSITE-ProRule" id="PRU00473"/>
    </source>
</evidence>
<dbReference type="Pfam" id="PF00691">
    <property type="entry name" value="OmpA"/>
    <property type="match status" value="1"/>
</dbReference>
<dbReference type="AlphaFoldDB" id="A0A8A4TPE9"/>
<dbReference type="InterPro" id="IPR036737">
    <property type="entry name" value="OmpA-like_sf"/>
</dbReference>
<dbReference type="InterPro" id="IPR006664">
    <property type="entry name" value="OMP_bac"/>
</dbReference>
<dbReference type="InterPro" id="IPR050330">
    <property type="entry name" value="Bact_OuterMem_StrucFunc"/>
</dbReference>
<dbReference type="Gene3D" id="3.30.1330.60">
    <property type="entry name" value="OmpA-like domain"/>
    <property type="match status" value="1"/>
</dbReference>
<dbReference type="PANTHER" id="PTHR30329">
    <property type="entry name" value="STATOR ELEMENT OF FLAGELLAR MOTOR COMPLEX"/>
    <property type="match status" value="1"/>
</dbReference>
<reference evidence="6" key="1">
    <citation type="submission" date="2021-03" db="EMBL/GenBank/DDBJ databases">
        <title>Acanthopleuribacteraceae sp. M133.</title>
        <authorList>
            <person name="Wang G."/>
        </authorList>
    </citation>
    <scope>NUCLEOTIDE SEQUENCE</scope>
    <source>
        <strain evidence="6">M133</strain>
    </source>
</reference>
<name>A0A8A4TPE9_SULCO</name>
<evidence type="ECO:0000259" key="5">
    <source>
        <dbReference type="PROSITE" id="PS51123"/>
    </source>
</evidence>
<comment type="subcellular location">
    <subcellularLocation>
        <location evidence="1">Cell outer membrane</location>
    </subcellularLocation>
</comment>
<keyword evidence="2 4" id="KW-0472">Membrane</keyword>